<dbReference type="SMART" id="SM00249">
    <property type="entry name" value="PHD"/>
    <property type="match status" value="1"/>
</dbReference>
<evidence type="ECO:0000256" key="6">
    <source>
        <dbReference type="ARBA" id="ARBA00022833"/>
    </source>
</evidence>
<dbReference type="GO" id="GO:0051321">
    <property type="term" value="P:meiotic cell cycle"/>
    <property type="evidence" value="ECO:0007669"/>
    <property type="project" value="UniProtKB-KW"/>
</dbReference>
<evidence type="ECO:0000256" key="5">
    <source>
        <dbReference type="ARBA" id="ARBA00022771"/>
    </source>
</evidence>
<dbReference type="InterPro" id="IPR036570">
    <property type="entry name" value="HORMA_dom_sf"/>
</dbReference>
<dbReference type="PROSITE" id="PS00028">
    <property type="entry name" value="ZINC_FINGER_C2H2_1"/>
    <property type="match status" value="4"/>
</dbReference>
<dbReference type="Gene3D" id="3.30.40.10">
    <property type="entry name" value="Zinc/RING finger domain, C3HC4 (zinc finger)"/>
    <property type="match status" value="1"/>
</dbReference>
<dbReference type="InterPro" id="IPR019786">
    <property type="entry name" value="Zinc_finger_PHD-type_CS"/>
</dbReference>
<evidence type="ECO:0000256" key="3">
    <source>
        <dbReference type="ARBA" id="ARBA00022454"/>
    </source>
</evidence>
<dbReference type="Pfam" id="PF00096">
    <property type="entry name" value="zf-C2H2"/>
    <property type="match status" value="2"/>
</dbReference>
<dbReference type="AlphaFoldDB" id="A0AAW2H8G6"/>
<feature type="domain" description="C2H2-type" evidence="12">
    <location>
        <begin position="598"/>
        <end position="620"/>
    </location>
</feature>
<feature type="domain" description="C2H2-type" evidence="12">
    <location>
        <begin position="680"/>
        <end position="707"/>
    </location>
</feature>
<keyword evidence="5 9" id="KW-0863">Zinc-finger</keyword>
<dbReference type="EMBL" id="JARGDH010000006">
    <property type="protein sequence ID" value="KAL0265969.1"/>
    <property type="molecule type" value="Genomic_DNA"/>
</dbReference>
<dbReference type="InterPro" id="IPR003511">
    <property type="entry name" value="HORMA_dom"/>
</dbReference>
<gene>
    <name evidence="14" type="ORF">PYX00_011686</name>
</gene>
<dbReference type="GO" id="GO:0005634">
    <property type="term" value="C:nucleus"/>
    <property type="evidence" value="ECO:0007669"/>
    <property type="project" value="UniProtKB-SubCell"/>
</dbReference>
<name>A0AAW2H8G6_9NEOP</name>
<dbReference type="InterPro" id="IPR011011">
    <property type="entry name" value="Znf_FYVE_PHD"/>
</dbReference>
<comment type="caution">
    <text evidence="14">The sequence shown here is derived from an EMBL/GenBank/DDBJ whole genome shotgun (WGS) entry which is preliminary data.</text>
</comment>
<feature type="domain" description="HORMA" evidence="13">
    <location>
        <begin position="10"/>
        <end position="189"/>
    </location>
</feature>
<dbReference type="Gene3D" id="3.30.900.10">
    <property type="entry name" value="HORMA domain"/>
    <property type="match status" value="2"/>
</dbReference>
<dbReference type="GO" id="GO:0005694">
    <property type="term" value="C:chromosome"/>
    <property type="evidence" value="ECO:0007669"/>
    <property type="project" value="UniProtKB-SubCell"/>
</dbReference>
<accession>A0AAW2H8G6</accession>
<dbReference type="InterPro" id="IPR019787">
    <property type="entry name" value="Znf_PHD-finger"/>
</dbReference>
<dbReference type="PROSITE" id="PS01359">
    <property type="entry name" value="ZF_PHD_1"/>
    <property type="match status" value="1"/>
</dbReference>
<dbReference type="InterPro" id="IPR051294">
    <property type="entry name" value="HORMA_MeioticProgression"/>
</dbReference>
<feature type="domain" description="C2H2-type" evidence="12">
    <location>
        <begin position="625"/>
        <end position="650"/>
    </location>
</feature>
<keyword evidence="8" id="KW-0469">Meiosis</keyword>
<protein>
    <submittedName>
        <fullName evidence="14">Uncharacterized protein</fullName>
    </submittedName>
</protein>
<keyword evidence="3" id="KW-0158">Chromosome</keyword>
<dbReference type="GO" id="GO:0008270">
    <property type="term" value="F:zinc ion binding"/>
    <property type="evidence" value="ECO:0007669"/>
    <property type="project" value="UniProtKB-KW"/>
</dbReference>
<dbReference type="PANTHER" id="PTHR48225">
    <property type="entry name" value="HORMA DOMAIN-CONTAINING PROTEIN 1"/>
    <property type="match status" value="1"/>
</dbReference>
<dbReference type="SUPFAM" id="SSF56019">
    <property type="entry name" value="The spindle assembly checkpoint protein mad2"/>
    <property type="match status" value="1"/>
</dbReference>
<organism evidence="14">
    <name type="scientific">Menopon gallinae</name>
    <name type="common">poultry shaft louse</name>
    <dbReference type="NCBI Taxonomy" id="328185"/>
    <lineage>
        <taxon>Eukaryota</taxon>
        <taxon>Metazoa</taxon>
        <taxon>Ecdysozoa</taxon>
        <taxon>Arthropoda</taxon>
        <taxon>Hexapoda</taxon>
        <taxon>Insecta</taxon>
        <taxon>Pterygota</taxon>
        <taxon>Neoptera</taxon>
        <taxon>Paraneoptera</taxon>
        <taxon>Psocodea</taxon>
        <taxon>Troctomorpha</taxon>
        <taxon>Phthiraptera</taxon>
        <taxon>Amblycera</taxon>
        <taxon>Menoponidae</taxon>
        <taxon>Menopon</taxon>
    </lineage>
</organism>
<evidence type="ECO:0000259" key="12">
    <source>
        <dbReference type="PROSITE" id="PS50157"/>
    </source>
</evidence>
<dbReference type="InterPro" id="IPR036390">
    <property type="entry name" value="WH_DNA-bd_sf"/>
</dbReference>
<dbReference type="Pfam" id="PF00628">
    <property type="entry name" value="PHD"/>
    <property type="match status" value="1"/>
</dbReference>
<dbReference type="SUPFAM" id="SSF57667">
    <property type="entry name" value="beta-beta-alpha zinc fingers"/>
    <property type="match status" value="2"/>
</dbReference>
<evidence type="ECO:0000256" key="9">
    <source>
        <dbReference type="PROSITE-ProRule" id="PRU00042"/>
    </source>
</evidence>
<evidence type="ECO:0000259" key="13">
    <source>
        <dbReference type="PROSITE" id="PS50815"/>
    </source>
</evidence>
<dbReference type="SUPFAM" id="SSF57903">
    <property type="entry name" value="FYVE/PHD zinc finger"/>
    <property type="match status" value="1"/>
</dbReference>
<keyword evidence="7" id="KW-0539">Nucleus</keyword>
<feature type="domain" description="C2H2-type" evidence="12">
    <location>
        <begin position="568"/>
        <end position="597"/>
    </location>
</feature>
<comment type="subcellular location">
    <subcellularLocation>
        <location evidence="2">Chromosome</location>
    </subcellularLocation>
    <subcellularLocation>
        <location evidence="1">Nucleus</location>
    </subcellularLocation>
</comment>
<proteinExistence type="predicted"/>
<sequence length="716" mass="81983">MQSVVMTAEEQVVVEITETLEILFSTISYLRNFFPSSYFATKNIDTVEARILMPVCPNSSLFISWYKVSVRDAFQKKYLRKLVLAVYLDEASPEKVSETYTLEFSYDKETQNSIFQMIRTLSLLTQTLEPLPPKKYITLKLFYNEKTPYEYEPEGFKASANHQFLFEAEPLKLDLNSFRVEQGCATAFISSLFDKNALRECSQAPAALQSGCSPQLFANTPAMCSAPTECFSQRSECHSVPSTNKSGTASVLNAFRGTQESQSDAHYMGDSKAVHMGYDEAALRAAHSKDLYSQRCIKEVVPPCRLQKKSAETHGEVPAAGKKAVQKGKRSPLNAQLRPRAKEDEVRCICNINISDSDMLYCDMCNSWLHTVCCGFFTNTDRRIPTGKYVCTLCTEKDAKSLYLYRNLAIFRRTLSIIYNENLESVSWLSQRIGISHNYAKNTVNRLVNEGFVVRRKIKNGMAYEIVKTQEAKEKIKEYFTLGLKKFKSSVPIKDVKWMLASKDKQCREEALLILEKVMENSYQRKALKEIVERIIGKMANLLDMSFPGDDFRKLKEEFLDSHPMKIYRCVFENCTKSFPKPSLLQLHLCVHTDMRTFSCTLCSKAYFKRSHLSVHMKTHYPKAFNCMHCGRSFATKDKLARHGDCSAVHICYICDKEYRRRGCLDKHLDRHRRRERKTHQCNVCKGVYASGKSLKQHLRLHATSKETQGGPACLE</sequence>
<dbReference type="InterPro" id="IPR013087">
    <property type="entry name" value="Znf_C2H2_type"/>
</dbReference>
<dbReference type="Gene3D" id="3.30.160.60">
    <property type="entry name" value="Classic Zinc Finger"/>
    <property type="match status" value="3"/>
</dbReference>
<evidence type="ECO:0000259" key="11">
    <source>
        <dbReference type="PROSITE" id="PS50016"/>
    </source>
</evidence>
<dbReference type="SMART" id="SM00355">
    <property type="entry name" value="ZnF_C2H2"/>
    <property type="match status" value="5"/>
</dbReference>
<feature type="region of interest" description="Disordered" evidence="10">
    <location>
        <begin position="312"/>
        <end position="332"/>
    </location>
</feature>
<evidence type="ECO:0000256" key="4">
    <source>
        <dbReference type="ARBA" id="ARBA00022723"/>
    </source>
</evidence>
<reference evidence="14" key="1">
    <citation type="journal article" date="2024" name="Gigascience">
        <title>Chromosome-level genome of the poultry shaft louse Menopon gallinae provides insight into the host-switching and adaptive evolution of parasitic lice.</title>
        <authorList>
            <person name="Xu Y."/>
            <person name="Ma L."/>
            <person name="Liu S."/>
            <person name="Liang Y."/>
            <person name="Liu Q."/>
            <person name="He Z."/>
            <person name="Tian L."/>
            <person name="Duan Y."/>
            <person name="Cai W."/>
            <person name="Li H."/>
            <person name="Song F."/>
        </authorList>
    </citation>
    <scope>NUCLEOTIDE SEQUENCE</scope>
    <source>
        <strain evidence="14">Cailab_2023a</strain>
    </source>
</reference>
<feature type="domain" description="PHD-type" evidence="11">
    <location>
        <begin position="345"/>
        <end position="397"/>
    </location>
</feature>
<evidence type="ECO:0000256" key="8">
    <source>
        <dbReference type="ARBA" id="ARBA00023254"/>
    </source>
</evidence>
<evidence type="ECO:0000256" key="7">
    <source>
        <dbReference type="ARBA" id="ARBA00023242"/>
    </source>
</evidence>
<dbReference type="PANTHER" id="PTHR48225:SF7">
    <property type="entry name" value="MEIOSIS-SPECIFIC PROTEIN HOP1"/>
    <property type="match status" value="1"/>
</dbReference>
<dbReference type="InterPro" id="IPR036236">
    <property type="entry name" value="Znf_C2H2_sf"/>
</dbReference>
<dbReference type="PROSITE" id="PS50815">
    <property type="entry name" value="HORMA"/>
    <property type="match status" value="1"/>
</dbReference>
<dbReference type="Pfam" id="PF02301">
    <property type="entry name" value="HORMA"/>
    <property type="match status" value="1"/>
</dbReference>
<dbReference type="PROSITE" id="PS50157">
    <property type="entry name" value="ZINC_FINGER_C2H2_2"/>
    <property type="match status" value="5"/>
</dbReference>
<dbReference type="InterPro" id="IPR001965">
    <property type="entry name" value="Znf_PHD"/>
</dbReference>
<feature type="domain" description="C2H2-type" evidence="12">
    <location>
        <begin position="650"/>
        <end position="677"/>
    </location>
</feature>
<dbReference type="InterPro" id="IPR013083">
    <property type="entry name" value="Znf_RING/FYVE/PHD"/>
</dbReference>
<evidence type="ECO:0000256" key="1">
    <source>
        <dbReference type="ARBA" id="ARBA00004123"/>
    </source>
</evidence>
<keyword evidence="4" id="KW-0479">Metal-binding</keyword>
<evidence type="ECO:0000313" key="14">
    <source>
        <dbReference type="EMBL" id="KAL0265969.1"/>
    </source>
</evidence>
<evidence type="ECO:0000256" key="2">
    <source>
        <dbReference type="ARBA" id="ARBA00004286"/>
    </source>
</evidence>
<dbReference type="PROSITE" id="PS50016">
    <property type="entry name" value="ZF_PHD_2"/>
    <property type="match status" value="1"/>
</dbReference>
<keyword evidence="6" id="KW-0862">Zinc</keyword>
<evidence type="ECO:0000256" key="10">
    <source>
        <dbReference type="SAM" id="MobiDB-lite"/>
    </source>
</evidence>
<dbReference type="SUPFAM" id="SSF46785">
    <property type="entry name" value="Winged helix' DNA-binding domain"/>
    <property type="match status" value="1"/>
</dbReference>